<dbReference type="PROSITE" id="PS51447">
    <property type="entry name" value="FDX_ACB"/>
    <property type="match status" value="1"/>
</dbReference>
<dbReference type="NCBIfam" id="TIGR00472">
    <property type="entry name" value="pheT_bact"/>
    <property type="match status" value="1"/>
</dbReference>
<comment type="catalytic activity">
    <reaction evidence="14 15">
        <text>tRNA(Phe) + L-phenylalanine + ATP = L-phenylalanyl-tRNA(Phe) + AMP + diphosphate + H(+)</text>
        <dbReference type="Rhea" id="RHEA:19413"/>
        <dbReference type="Rhea" id="RHEA-COMP:9668"/>
        <dbReference type="Rhea" id="RHEA-COMP:9699"/>
        <dbReference type="ChEBI" id="CHEBI:15378"/>
        <dbReference type="ChEBI" id="CHEBI:30616"/>
        <dbReference type="ChEBI" id="CHEBI:33019"/>
        <dbReference type="ChEBI" id="CHEBI:58095"/>
        <dbReference type="ChEBI" id="CHEBI:78442"/>
        <dbReference type="ChEBI" id="CHEBI:78531"/>
        <dbReference type="ChEBI" id="CHEBI:456215"/>
        <dbReference type="EC" id="6.1.1.20"/>
    </reaction>
</comment>
<evidence type="ECO:0000256" key="11">
    <source>
        <dbReference type="ARBA" id="ARBA00022884"/>
    </source>
</evidence>
<dbReference type="InterPro" id="IPR045060">
    <property type="entry name" value="Phe-tRNA-ligase_IIc_bsu"/>
</dbReference>
<dbReference type="Pfam" id="PF03147">
    <property type="entry name" value="FDX-ACB"/>
    <property type="match status" value="1"/>
</dbReference>
<dbReference type="GO" id="GO:0000049">
    <property type="term" value="F:tRNA binding"/>
    <property type="evidence" value="ECO:0007669"/>
    <property type="project" value="UniProtKB-UniRule"/>
</dbReference>
<feature type="binding site" evidence="15">
    <location>
        <position position="473"/>
    </location>
    <ligand>
        <name>Mg(2+)</name>
        <dbReference type="ChEBI" id="CHEBI:18420"/>
        <note>shared with alpha subunit</note>
    </ligand>
</feature>
<keyword evidence="4 15" id="KW-0963">Cytoplasm</keyword>
<evidence type="ECO:0000256" key="8">
    <source>
        <dbReference type="ARBA" id="ARBA00022741"/>
    </source>
</evidence>
<keyword evidence="21" id="KW-1185">Reference proteome</keyword>
<evidence type="ECO:0000256" key="5">
    <source>
        <dbReference type="ARBA" id="ARBA00022555"/>
    </source>
</evidence>
<dbReference type="SUPFAM" id="SSF54991">
    <property type="entry name" value="Anticodon-binding domain of PheRS"/>
    <property type="match status" value="1"/>
</dbReference>
<comment type="cofactor">
    <cofactor evidence="15">
        <name>Mg(2+)</name>
        <dbReference type="ChEBI" id="CHEBI:18420"/>
    </cofactor>
    <text evidence="15">Binds 2 magnesium ions per tetramer.</text>
</comment>
<dbReference type="SMART" id="SM00896">
    <property type="entry name" value="FDX-ACB"/>
    <property type="match status" value="1"/>
</dbReference>
<dbReference type="CDD" id="cd02796">
    <property type="entry name" value="tRNA_bind_bactPheRS"/>
    <property type="match status" value="1"/>
</dbReference>
<accession>A0A1G9Q6C5</accession>
<protein>
    <recommendedName>
        <fullName evidence="15">Phenylalanine--tRNA ligase beta subunit</fullName>
        <ecNumber evidence="15">6.1.1.20</ecNumber>
    </recommendedName>
    <alternativeName>
        <fullName evidence="15">Phenylalanyl-tRNA synthetase beta subunit</fullName>
        <shortName evidence="15">PheRS</shortName>
    </alternativeName>
</protein>
<dbReference type="PROSITE" id="PS50886">
    <property type="entry name" value="TRBD"/>
    <property type="match status" value="1"/>
</dbReference>
<dbReference type="RefSeq" id="WP_093202333.1">
    <property type="nucleotide sequence ID" value="NZ_FNGS01000004.1"/>
</dbReference>
<evidence type="ECO:0000313" key="20">
    <source>
        <dbReference type="EMBL" id="SDM06037.1"/>
    </source>
</evidence>
<dbReference type="CDD" id="cd00769">
    <property type="entry name" value="PheRS_beta_core"/>
    <property type="match status" value="1"/>
</dbReference>
<gene>
    <name evidence="15" type="primary">pheT</name>
    <name evidence="20" type="ORF">SAMN04488090_2468</name>
</gene>
<feature type="binding site" evidence="15">
    <location>
        <position position="464"/>
    </location>
    <ligand>
        <name>Mg(2+)</name>
        <dbReference type="ChEBI" id="CHEBI:18420"/>
        <note>shared with alpha subunit</note>
    </ligand>
</feature>
<evidence type="ECO:0000256" key="3">
    <source>
        <dbReference type="ARBA" id="ARBA00011209"/>
    </source>
</evidence>
<dbReference type="InterPro" id="IPR005121">
    <property type="entry name" value="Fdx_antiC-bd"/>
</dbReference>
<comment type="subunit">
    <text evidence="3 15">Tetramer of two alpha and two beta subunits.</text>
</comment>
<dbReference type="InterPro" id="IPR045864">
    <property type="entry name" value="aa-tRNA-synth_II/BPL/LPL"/>
</dbReference>
<reference evidence="20 21" key="1">
    <citation type="submission" date="2016-10" db="EMBL/GenBank/DDBJ databases">
        <authorList>
            <person name="de Groot N.N."/>
        </authorList>
    </citation>
    <scope>NUCLEOTIDE SEQUENCE [LARGE SCALE GENOMIC DNA]</scope>
    <source>
        <strain evidence="20 21">DSM 21668</strain>
    </source>
</reference>
<evidence type="ECO:0000256" key="15">
    <source>
        <dbReference type="HAMAP-Rule" id="MF_00283"/>
    </source>
</evidence>
<dbReference type="InterPro" id="IPR002547">
    <property type="entry name" value="tRNA-bd_dom"/>
</dbReference>
<dbReference type="FunFam" id="3.50.40.10:FF:000001">
    <property type="entry name" value="Phenylalanine--tRNA ligase beta subunit"/>
    <property type="match status" value="1"/>
</dbReference>
<evidence type="ECO:0000259" key="19">
    <source>
        <dbReference type="PROSITE" id="PS51483"/>
    </source>
</evidence>
<feature type="domain" description="FDX-ACB" evidence="18">
    <location>
        <begin position="714"/>
        <end position="807"/>
    </location>
</feature>
<dbReference type="FunFam" id="2.40.50.140:FF:000045">
    <property type="entry name" value="Phenylalanine--tRNA ligase beta subunit"/>
    <property type="match status" value="1"/>
</dbReference>
<evidence type="ECO:0000256" key="6">
    <source>
        <dbReference type="ARBA" id="ARBA00022598"/>
    </source>
</evidence>
<dbReference type="GO" id="GO:0000287">
    <property type="term" value="F:magnesium ion binding"/>
    <property type="evidence" value="ECO:0007669"/>
    <property type="project" value="UniProtKB-UniRule"/>
</dbReference>
<feature type="binding site" evidence="15">
    <location>
        <position position="470"/>
    </location>
    <ligand>
        <name>Mg(2+)</name>
        <dbReference type="ChEBI" id="CHEBI:18420"/>
        <note>shared with alpha subunit</note>
    </ligand>
</feature>
<dbReference type="GO" id="GO:0004826">
    <property type="term" value="F:phenylalanine-tRNA ligase activity"/>
    <property type="evidence" value="ECO:0007669"/>
    <property type="project" value="UniProtKB-UniRule"/>
</dbReference>
<dbReference type="Gene3D" id="2.40.50.140">
    <property type="entry name" value="Nucleic acid-binding proteins"/>
    <property type="match status" value="1"/>
</dbReference>
<dbReference type="InterPro" id="IPR004532">
    <property type="entry name" value="Phe-tRNA-ligase_IIc_bsu_bact"/>
</dbReference>
<dbReference type="InterPro" id="IPR009061">
    <property type="entry name" value="DNA-bd_dom_put_sf"/>
</dbReference>
<evidence type="ECO:0000256" key="2">
    <source>
        <dbReference type="ARBA" id="ARBA00008653"/>
    </source>
</evidence>
<dbReference type="SMART" id="SM00873">
    <property type="entry name" value="B3_4"/>
    <property type="match status" value="1"/>
</dbReference>
<keyword evidence="6 15" id="KW-0436">Ligase</keyword>
<evidence type="ECO:0000256" key="12">
    <source>
        <dbReference type="ARBA" id="ARBA00022917"/>
    </source>
</evidence>
<dbReference type="Gene3D" id="3.30.930.10">
    <property type="entry name" value="Bira Bifunctional Protein, Domain 2"/>
    <property type="match status" value="1"/>
</dbReference>
<dbReference type="STRING" id="563176.SAMN04488090_2468"/>
<dbReference type="GO" id="GO:0009328">
    <property type="term" value="C:phenylalanine-tRNA ligase complex"/>
    <property type="evidence" value="ECO:0007669"/>
    <property type="project" value="TreeGrafter"/>
</dbReference>
<dbReference type="HAMAP" id="MF_00283">
    <property type="entry name" value="Phe_tRNA_synth_beta1"/>
    <property type="match status" value="1"/>
</dbReference>
<comment type="subcellular location">
    <subcellularLocation>
        <location evidence="1 15">Cytoplasm</location>
    </subcellularLocation>
</comment>
<dbReference type="InterPro" id="IPR005146">
    <property type="entry name" value="B3/B4_tRNA-bd"/>
</dbReference>
<dbReference type="Pfam" id="PF03483">
    <property type="entry name" value="B3_4"/>
    <property type="match status" value="1"/>
</dbReference>
<dbReference type="InterPro" id="IPR020825">
    <property type="entry name" value="Phe-tRNA_synthase-like_B3/B4"/>
</dbReference>
<dbReference type="Gene3D" id="3.30.70.380">
    <property type="entry name" value="Ferrodoxin-fold anticodon-binding domain"/>
    <property type="match status" value="1"/>
</dbReference>
<keyword evidence="7 15" id="KW-0479">Metal-binding</keyword>
<dbReference type="SUPFAM" id="SSF56037">
    <property type="entry name" value="PheT/TilS domain"/>
    <property type="match status" value="1"/>
</dbReference>
<keyword evidence="5 16" id="KW-0820">tRNA-binding</keyword>
<keyword evidence="13 15" id="KW-0030">Aminoacyl-tRNA synthetase</keyword>
<dbReference type="AlphaFoldDB" id="A0A1G9Q6C5"/>
<dbReference type="SUPFAM" id="SSF46955">
    <property type="entry name" value="Putative DNA-binding domain"/>
    <property type="match status" value="1"/>
</dbReference>
<dbReference type="Pfam" id="PF01588">
    <property type="entry name" value="tRNA_bind"/>
    <property type="match status" value="1"/>
</dbReference>
<dbReference type="Pfam" id="PF17759">
    <property type="entry name" value="tRNA_synthFbeta"/>
    <property type="match status" value="1"/>
</dbReference>
<dbReference type="GO" id="GO:0005524">
    <property type="term" value="F:ATP binding"/>
    <property type="evidence" value="ECO:0007669"/>
    <property type="project" value="UniProtKB-UniRule"/>
</dbReference>
<dbReference type="InterPro" id="IPR033714">
    <property type="entry name" value="tRNA_bind_bactPheRS"/>
</dbReference>
<keyword evidence="8 15" id="KW-0547">Nucleotide-binding</keyword>
<keyword evidence="10 15" id="KW-0460">Magnesium</keyword>
<evidence type="ECO:0000313" key="21">
    <source>
        <dbReference type="Proteomes" id="UP000198901"/>
    </source>
</evidence>
<dbReference type="Proteomes" id="UP000198901">
    <property type="component" value="Unassembled WGS sequence"/>
</dbReference>
<evidence type="ECO:0000256" key="16">
    <source>
        <dbReference type="PROSITE-ProRule" id="PRU00209"/>
    </source>
</evidence>
<organism evidence="20 21">
    <name type="scientific">Siphonobacter aquaeclarae</name>
    <dbReference type="NCBI Taxonomy" id="563176"/>
    <lineage>
        <taxon>Bacteria</taxon>
        <taxon>Pseudomonadati</taxon>
        <taxon>Bacteroidota</taxon>
        <taxon>Cytophagia</taxon>
        <taxon>Cytophagales</taxon>
        <taxon>Cytophagaceae</taxon>
        <taxon>Siphonobacter</taxon>
    </lineage>
</organism>
<feature type="domain" description="TRNA-binding" evidence="17">
    <location>
        <begin position="42"/>
        <end position="156"/>
    </location>
</feature>
<evidence type="ECO:0000256" key="9">
    <source>
        <dbReference type="ARBA" id="ARBA00022840"/>
    </source>
</evidence>
<feature type="binding site" evidence="15">
    <location>
        <position position="474"/>
    </location>
    <ligand>
        <name>Mg(2+)</name>
        <dbReference type="ChEBI" id="CHEBI:18420"/>
        <note>shared with alpha subunit</note>
    </ligand>
</feature>
<feature type="domain" description="B5" evidence="19">
    <location>
        <begin position="410"/>
        <end position="486"/>
    </location>
</feature>
<dbReference type="Gene3D" id="3.50.40.10">
    <property type="entry name" value="Phenylalanyl-trna Synthetase, Chain B, domain 3"/>
    <property type="match status" value="1"/>
</dbReference>
<evidence type="ECO:0000256" key="1">
    <source>
        <dbReference type="ARBA" id="ARBA00004496"/>
    </source>
</evidence>
<dbReference type="SUPFAM" id="SSF55681">
    <property type="entry name" value="Class II aaRS and biotin synthetases"/>
    <property type="match status" value="1"/>
</dbReference>
<comment type="similarity">
    <text evidence="2 15">Belongs to the phenylalanyl-tRNA synthetase beta subunit family. Type 1 subfamily.</text>
</comment>
<keyword evidence="12 15" id="KW-0648">Protein biosynthesis</keyword>
<evidence type="ECO:0000256" key="10">
    <source>
        <dbReference type="ARBA" id="ARBA00022842"/>
    </source>
</evidence>
<proteinExistence type="inferred from homology"/>
<dbReference type="InterPro" id="IPR036690">
    <property type="entry name" value="Fdx_antiC-bd_sf"/>
</dbReference>
<dbReference type="Pfam" id="PF03484">
    <property type="entry name" value="B5"/>
    <property type="match status" value="1"/>
</dbReference>
<evidence type="ECO:0000256" key="13">
    <source>
        <dbReference type="ARBA" id="ARBA00023146"/>
    </source>
</evidence>
<dbReference type="EC" id="6.1.1.20" evidence="15"/>
<dbReference type="InterPro" id="IPR041616">
    <property type="entry name" value="PheRS_beta_core"/>
</dbReference>
<evidence type="ECO:0000256" key="4">
    <source>
        <dbReference type="ARBA" id="ARBA00022490"/>
    </source>
</evidence>
<evidence type="ECO:0000256" key="7">
    <source>
        <dbReference type="ARBA" id="ARBA00022723"/>
    </source>
</evidence>
<keyword evidence="9 15" id="KW-0067">ATP-binding</keyword>
<dbReference type="InterPro" id="IPR012340">
    <property type="entry name" value="NA-bd_OB-fold"/>
</dbReference>
<dbReference type="FunFam" id="3.30.70.380:FF:000001">
    <property type="entry name" value="Phenylalanine--tRNA ligase beta subunit"/>
    <property type="match status" value="1"/>
</dbReference>
<evidence type="ECO:0000259" key="17">
    <source>
        <dbReference type="PROSITE" id="PS50886"/>
    </source>
</evidence>
<dbReference type="EMBL" id="FNGS01000004">
    <property type="protein sequence ID" value="SDM06037.1"/>
    <property type="molecule type" value="Genomic_DNA"/>
</dbReference>
<evidence type="ECO:0000256" key="14">
    <source>
        <dbReference type="ARBA" id="ARBA00049255"/>
    </source>
</evidence>
<dbReference type="Gene3D" id="3.30.56.10">
    <property type="match status" value="2"/>
</dbReference>
<dbReference type="OrthoDB" id="9805455at2"/>
<keyword evidence="11 16" id="KW-0694">RNA-binding</keyword>
<evidence type="ECO:0000259" key="18">
    <source>
        <dbReference type="PROSITE" id="PS51447"/>
    </source>
</evidence>
<dbReference type="PANTHER" id="PTHR10947:SF0">
    <property type="entry name" value="PHENYLALANINE--TRNA LIGASE BETA SUBUNIT"/>
    <property type="match status" value="1"/>
</dbReference>
<dbReference type="SUPFAM" id="SSF50249">
    <property type="entry name" value="Nucleic acid-binding proteins"/>
    <property type="match status" value="1"/>
</dbReference>
<dbReference type="PROSITE" id="PS51483">
    <property type="entry name" value="B5"/>
    <property type="match status" value="1"/>
</dbReference>
<dbReference type="InterPro" id="IPR005147">
    <property type="entry name" value="tRNA_synthase_B5-dom"/>
</dbReference>
<dbReference type="PANTHER" id="PTHR10947">
    <property type="entry name" value="PHENYLALANYL-TRNA SYNTHETASE BETA CHAIN AND LEUCINE-RICH REPEAT-CONTAINING PROTEIN 47"/>
    <property type="match status" value="1"/>
</dbReference>
<sequence>MNISLNWLKQYIALTESPEELDQLLTGCGLEVEEIERIDPVPGGLRGVVIGEVLTCERFTVKEKQLSLTTVDIGEETPSTIVCGAPNVAAGQKVLVATVGTTIYPTGGEPFTIAKRKVYGHPSEGMICAEDELGLGHGHDGIMILTTALPNGTPAAQYLKLEPDHRIVIGLTPNRADAASHIGVARDLKALLGRDIKIPSVDGFHSENNQHPITVTVENTEACPRFCGVTIDGVKVGESPDWLKERLTAIGLRPINNVVDITNFICHETGQPMHAYDWHELAGQQIVVKTLPAGTKFVTLDGVERTLSDQDLMICDAEKPVGIAGVFGGQSSGIKETTTRVFLEVAYFSADWVRKTAMRHALKTDASFRFERGTDPNFKLYTLKRAALLIQEIAGGKVTSEVTDTHPAQFKPAQVEMTYRNIDRLIGQKLDRARIERILTDLDIKVWNGTEEGFTASIPPYRVDVTREADVIEEILRIFGLNNIGLSDNLSTDYLAKFPEPSKDRERIPFKISQLLAGAGYQEIFTNSLTKPSYAESVKDSLPGENVEILNKLSEDLGVMRQSMLFSGLEALAYNVNRRQRDLKFFEFGKTYHKISGKYVEKSHLALYLTGNAAGETWQQKSRAASFHDLVSGVNRIFRKLGIEEYDVQDVESGDVWAYGLAYVVKKQVVARIGLVRPDLTKRSDLKQPVYYADLDWPVLMNLYTAEVTFREIPKFPEVRRDLSLVLNKTVSFKQVQEIASKYEKNLLRQINVFDVYEGANLGEGKKSYSVSFILQDYTQTLTDAQIDKVMNKLILGFEKELEAVIRK</sequence>
<dbReference type="GO" id="GO:0006432">
    <property type="term" value="P:phenylalanyl-tRNA aminoacylation"/>
    <property type="evidence" value="ECO:0007669"/>
    <property type="project" value="UniProtKB-UniRule"/>
</dbReference>
<dbReference type="SMART" id="SM00874">
    <property type="entry name" value="B5"/>
    <property type="match status" value="1"/>
</dbReference>
<name>A0A1G9Q6C5_9BACT</name>